<dbReference type="SUPFAM" id="SSF75632">
    <property type="entry name" value="Cullin homology domain"/>
    <property type="match status" value="1"/>
</dbReference>
<protein>
    <recommendedName>
        <fullName evidence="14">Cullin-4B</fullName>
    </recommendedName>
</protein>
<evidence type="ECO:0000256" key="12">
    <source>
        <dbReference type="ARBA" id="ARBA00023242"/>
    </source>
</evidence>
<comment type="pathway">
    <text evidence="3">Protein modification; protein ubiquitination.</text>
</comment>
<evidence type="ECO:0000256" key="2">
    <source>
        <dbReference type="ARBA" id="ARBA00004496"/>
    </source>
</evidence>
<keyword evidence="5" id="KW-0963">Cytoplasm</keyword>
<dbReference type="InterPro" id="IPR019559">
    <property type="entry name" value="Cullin_neddylation_domain"/>
</dbReference>
<dbReference type="FunFam" id="1.20.1310.10:FF:000059">
    <property type="entry name" value="Cullin-4B"/>
    <property type="match status" value="1"/>
</dbReference>
<dbReference type="FunFam" id="1.20.1310.10:FF:000004">
    <property type="entry name" value="Cullin 4B"/>
    <property type="match status" value="1"/>
</dbReference>
<dbReference type="InterPro" id="IPR036388">
    <property type="entry name" value="WH-like_DNA-bd_sf"/>
</dbReference>
<dbReference type="SMART" id="SM00884">
    <property type="entry name" value="Cullin_Nedd8"/>
    <property type="match status" value="1"/>
</dbReference>
<feature type="non-terminal residue" evidence="19">
    <location>
        <position position="885"/>
    </location>
</feature>
<dbReference type="GO" id="GO:0042254">
    <property type="term" value="P:ribosome biogenesis"/>
    <property type="evidence" value="ECO:0007669"/>
    <property type="project" value="UniProtKB-ARBA"/>
</dbReference>
<comment type="similarity">
    <text evidence="4 15 16">Belongs to the cullin family.</text>
</comment>
<keyword evidence="20" id="KW-1185">Reference proteome</keyword>
<name>A0A7K5G491_9AVES</name>
<evidence type="ECO:0000256" key="9">
    <source>
        <dbReference type="ARBA" id="ARBA00022786"/>
    </source>
</evidence>
<dbReference type="FunFam" id="1.10.10.10:FF:000050">
    <property type="entry name" value="Cullin 4B"/>
    <property type="match status" value="1"/>
</dbReference>
<keyword evidence="6" id="KW-1017">Isopeptide bond</keyword>
<evidence type="ECO:0000256" key="5">
    <source>
        <dbReference type="ARBA" id="ARBA00022490"/>
    </source>
</evidence>
<dbReference type="SUPFAM" id="SSF74788">
    <property type="entry name" value="Cullin repeat-like"/>
    <property type="match status" value="1"/>
</dbReference>
<evidence type="ECO:0000259" key="18">
    <source>
        <dbReference type="PROSITE" id="PS50069"/>
    </source>
</evidence>
<dbReference type="GO" id="GO:0016567">
    <property type="term" value="P:protein ubiquitination"/>
    <property type="evidence" value="ECO:0007669"/>
    <property type="project" value="UniProtKB-UniPathway"/>
</dbReference>
<dbReference type="EMBL" id="VZRC01000016">
    <property type="protein sequence ID" value="NWS51933.1"/>
    <property type="molecule type" value="Genomic_DNA"/>
</dbReference>
<dbReference type="GO" id="GO:0005737">
    <property type="term" value="C:cytoplasm"/>
    <property type="evidence" value="ECO:0007669"/>
    <property type="project" value="UniProtKB-SubCell"/>
</dbReference>
<dbReference type="Pfam" id="PF26557">
    <property type="entry name" value="Cullin_AB"/>
    <property type="match status" value="1"/>
</dbReference>
<evidence type="ECO:0000256" key="13">
    <source>
        <dbReference type="ARBA" id="ARBA00023306"/>
    </source>
</evidence>
<dbReference type="FunFam" id="1.20.1310.10:FF:000008">
    <property type="entry name" value="Cullin 4B"/>
    <property type="match status" value="1"/>
</dbReference>
<comment type="subcellular location">
    <subcellularLocation>
        <location evidence="2">Cytoplasm</location>
    </subcellularLocation>
    <subcellularLocation>
        <location evidence="1">Nucleus</location>
    </subcellularLocation>
</comment>
<accession>A0A7K5G491</accession>
<dbReference type="InterPro" id="IPR016158">
    <property type="entry name" value="Cullin_homology"/>
</dbReference>
<comment type="caution">
    <text evidence="19">The sequence shown here is derived from an EMBL/GenBank/DDBJ whole genome shotgun (WGS) entry which is preliminary data.</text>
</comment>
<dbReference type="Gene3D" id="1.10.10.10">
    <property type="entry name" value="Winged helix-like DNA-binding domain superfamily/Winged helix DNA-binding domain"/>
    <property type="match status" value="1"/>
</dbReference>
<evidence type="ECO:0000256" key="8">
    <source>
        <dbReference type="ARBA" id="ARBA00022763"/>
    </source>
</evidence>
<sequence length="885" mass="101578">MFPTGFSSPNPPAAAQEVRPATDGNTSSSSSCKKRKLNNSSNSNSEREEFDSLSSCASSPSKNTSSSSSSVITTSSCSSSGVASSNHHLQKKLRFEDSVDFIGLDVKMAEESSSSSSPAASSQQQHQQQLKNKSLLISSVAVGHHANGLTKAASSTVSSFANSKPGSAKKLVIKNFKDKPKLPENYTDETWQKLKEAVEAIQNSTSIKYNLEELYQAVENLCSYKISANLYKQLRQICEDHIKAQIHQFREYPFVLFLKKIDKCWQDHCRQMIMIRSIFLFLDRTYVLQNSMLPSIWDMGLELFRTHIISDQKVQNKTIDGILLLIERERNGEAIDRSLLRSLLSMLSDLQIYQDSFEHRFLEETNRLYAAEGQRLMQEREVPEYLHHVNKRLEEEADRIITYLDQSTQKPLIATVEKQLLGEHLTAILQKGLNHLLDENRIQDLSLLYQLFSRVRGGVQVLLQHWIEYIKAFGSTIVINPEKDKTMVQELLDFKDKVDHIIDVCFLKNEKFVNAMKEAFETFINKRPNKPAELIAKYVDSKLRAGNKEATDEELEKMLDKIMIIFRFIYGKDVFEAFYKKDLAKRLLVGKSASVDAEKSMLSKLKHECGAAFTSKLEGMFKDMELSKDIMIQFKQYMQNQNVPGNIELTVNILTMGYWPTYVPMEVHLPPEMVKLQEIFKTFYLGKHSGRKLQWQSTLGHCVLKAEFKEGKKELQVSLFQTLVLLMFNEGEEFSLEEIKQATGIEDGELRRTLQSLACGKARVLTKSPKGKDVEDGDKFTCNDDFRHKLFRIKINQIQMKETVEEQASTTERVFQDRQYQIDAAIVRIMKMRKTLSHNLLVSEVYNQLKFPVKPADLKKRIESLIDRDYMERDKENPNQYNYIA</sequence>
<dbReference type="GO" id="GO:0031465">
    <property type="term" value="C:Cul4B-RING E3 ubiquitin ligase complex"/>
    <property type="evidence" value="ECO:0007669"/>
    <property type="project" value="UniProtKB-ARBA"/>
</dbReference>
<dbReference type="GO" id="GO:0031464">
    <property type="term" value="C:Cul4A-RING E3 ubiquitin ligase complex"/>
    <property type="evidence" value="ECO:0007669"/>
    <property type="project" value="UniProtKB-ARBA"/>
</dbReference>
<evidence type="ECO:0000256" key="4">
    <source>
        <dbReference type="ARBA" id="ARBA00006019"/>
    </source>
</evidence>
<evidence type="ECO:0000313" key="19">
    <source>
        <dbReference type="EMBL" id="NWS51933.1"/>
    </source>
</evidence>
<dbReference type="InterPro" id="IPR001373">
    <property type="entry name" value="Cullin_N"/>
</dbReference>
<feature type="compositionally biased region" description="Low complexity" evidence="17">
    <location>
        <begin position="54"/>
        <end position="85"/>
    </location>
</feature>
<dbReference type="GO" id="GO:0006511">
    <property type="term" value="P:ubiquitin-dependent protein catabolic process"/>
    <property type="evidence" value="ECO:0007669"/>
    <property type="project" value="InterPro"/>
</dbReference>
<dbReference type="Pfam" id="PF00888">
    <property type="entry name" value="Cullin"/>
    <property type="match status" value="1"/>
</dbReference>
<evidence type="ECO:0000256" key="14">
    <source>
        <dbReference type="ARBA" id="ARBA00068305"/>
    </source>
</evidence>
<dbReference type="Gene3D" id="1.20.1310.10">
    <property type="entry name" value="Cullin Repeats"/>
    <property type="match status" value="4"/>
</dbReference>
<dbReference type="InterPro" id="IPR016159">
    <property type="entry name" value="Cullin_repeat-like_dom_sf"/>
</dbReference>
<dbReference type="SUPFAM" id="SSF46785">
    <property type="entry name" value="Winged helix' DNA-binding domain"/>
    <property type="match status" value="1"/>
</dbReference>
<dbReference type="OrthoDB" id="27073at2759"/>
<keyword evidence="12" id="KW-0539">Nucleus</keyword>
<evidence type="ECO:0000256" key="7">
    <source>
        <dbReference type="ARBA" id="ARBA00022553"/>
    </source>
</evidence>
<dbReference type="GO" id="GO:0005634">
    <property type="term" value="C:nucleus"/>
    <property type="evidence" value="ECO:0007669"/>
    <property type="project" value="UniProtKB-SubCell"/>
</dbReference>
<dbReference type="SMART" id="SM00182">
    <property type="entry name" value="CULLIN"/>
    <property type="match status" value="1"/>
</dbReference>
<dbReference type="UniPathway" id="UPA00143"/>
<dbReference type="FunFam" id="3.30.230.130:FF:000001">
    <property type="entry name" value="Cullin 4A"/>
    <property type="match status" value="1"/>
</dbReference>
<feature type="region of interest" description="Disordered" evidence="17">
    <location>
        <begin position="1"/>
        <end position="89"/>
    </location>
</feature>
<dbReference type="InterPro" id="IPR045093">
    <property type="entry name" value="Cullin"/>
</dbReference>
<feature type="domain" description="Cullin family profile" evidence="18">
    <location>
        <begin position="530"/>
        <end position="758"/>
    </location>
</feature>
<dbReference type="PROSITE" id="PS50069">
    <property type="entry name" value="CULLIN_2"/>
    <property type="match status" value="1"/>
</dbReference>
<keyword evidence="10" id="KW-0832">Ubl conjugation</keyword>
<dbReference type="InterPro" id="IPR036317">
    <property type="entry name" value="Cullin_homology_sf"/>
</dbReference>
<dbReference type="InterPro" id="IPR059120">
    <property type="entry name" value="Cullin-like_AB"/>
</dbReference>
<keyword evidence="9" id="KW-0833">Ubl conjugation pathway</keyword>
<dbReference type="AlphaFoldDB" id="A0A7K5G491"/>
<gene>
    <name evidence="19" type="primary">Cul4b</name>
    <name evidence="19" type="ORF">CHUBUR_R07747</name>
</gene>
<proteinExistence type="inferred from homology"/>
<keyword evidence="13" id="KW-0131">Cell cycle</keyword>
<evidence type="ECO:0000313" key="20">
    <source>
        <dbReference type="Proteomes" id="UP000541181"/>
    </source>
</evidence>
<dbReference type="GO" id="GO:0006281">
    <property type="term" value="P:DNA repair"/>
    <property type="evidence" value="ECO:0007669"/>
    <property type="project" value="UniProtKB-KW"/>
</dbReference>
<dbReference type="PROSITE" id="PS01256">
    <property type="entry name" value="CULLIN_1"/>
    <property type="match status" value="1"/>
</dbReference>
<keyword evidence="8" id="KW-0227">DNA damage</keyword>
<evidence type="ECO:0000256" key="6">
    <source>
        <dbReference type="ARBA" id="ARBA00022499"/>
    </source>
</evidence>
<dbReference type="Pfam" id="PF10557">
    <property type="entry name" value="Cullin_Nedd8"/>
    <property type="match status" value="1"/>
</dbReference>
<evidence type="ECO:0000256" key="10">
    <source>
        <dbReference type="ARBA" id="ARBA00022843"/>
    </source>
</evidence>
<dbReference type="InterPro" id="IPR036390">
    <property type="entry name" value="WH_DNA-bd_sf"/>
</dbReference>
<evidence type="ECO:0000256" key="1">
    <source>
        <dbReference type="ARBA" id="ARBA00004123"/>
    </source>
</evidence>
<dbReference type="Gene3D" id="3.30.230.130">
    <property type="entry name" value="Cullin, Chain C, Domain 2"/>
    <property type="match status" value="1"/>
</dbReference>
<dbReference type="Proteomes" id="UP000541181">
    <property type="component" value="Unassembled WGS sequence"/>
</dbReference>
<evidence type="ECO:0000256" key="17">
    <source>
        <dbReference type="SAM" id="MobiDB-lite"/>
    </source>
</evidence>
<reference evidence="19 20" key="1">
    <citation type="submission" date="2019-09" db="EMBL/GenBank/DDBJ databases">
        <title>Bird 10,000 Genomes (B10K) Project - Family phase.</title>
        <authorList>
            <person name="Zhang G."/>
        </authorList>
    </citation>
    <scope>NUCLEOTIDE SEQUENCE [LARGE SCALE GENOMIC DNA]</scope>
    <source>
        <strain evidence="19">B10K-CU-031-22</strain>
    </source>
</reference>
<dbReference type="PANTHER" id="PTHR11932">
    <property type="entry name" value="CULLIN"/>
    <property type="match status" value="1"/>
</dbReference>
<dbReference type="FunFam" id="1.20.1310.10:FF:000003">
    <property type="entry name" value="Cullin 4A"/>
    <property type="match status" value="1"/>
</dbReference>
<evidence type="ECO:0000256" key="11">
    <source>
        <dbReference type="ARBA" id="ARBA00023204"/>
    </source>
</evidence>
<keyword evidence="7" id="KW-0597">Phosphoprotein</keyword>
<feature type="non-terminal residue" evidence="19">
    <location>
        <position position="1"/>
    </location>
</feature>
<organism evidence="19 20">
    <name type="scientific">Chunga burmeisteri</name>
    <name type="common">Black-legged seriema</name>
    <dbReference type="NCBI Taxonomy" id="1352770"/>
    <lineage>
        <taxon>Eukaryota</taxon>
        <taxon>Metazoa</taxon>
        <taxon>Chordata</taxon>
        <taxon>Craniata</taxon>
        <taxon>Vertebrata</taxon>
        <taxon>Euteleostomi</taxon>
        <taxon>Archelosauria</taxon>
        <taxon>Archosauria</taxon>
        <taxon>Dinosauria</taxon>
        <taxon>Saurischia</taxon>
        <taxon>Theropoda</taxon>
        <taxon>Coelurosauria</taxon>
        <taxon>Aves</taxon>
        <taxon>Neognathae</taxon>
        <taxon>Neoaves</taxon>
        <taxon>Telluraves</taxon>
        <taxon>Australaves</taxon>
        <taxon>Cariamiformes</taxon>
        <taxon>Cariamidae</taxon>
        <taxon>Chunga</taxon>
    </lineage>
</organism>
<dbReference type="InterPro" id="IPR016157">
    <property type="entry name" value="Cullin_CS"/>
</dbReference>
<evidence type="ECO:0000256" key="3">
    <source>
        <dbReference type="ARBA" id="ARBA00004906"/>
    </source>
</evidence>
<evidence type="ECO:0000256" key="16">
    <source>
        <dbReference type="RuleBase" id="RU003829"/>
    </source>
</evidence>
<evidence type="ECO:0000256" key="15">
    <source>
        <dbReference type="PROSITE-ProRule" id="PRU00330"/>
    </source>
</evidence>
<keyword evidence="11" id="KW-0234">DNA repair</keyword>
<dbReference type="GO" id="GO:0031625">
    <property type="term" value="F:ubiquitin protein ligase binding"/>
    <property type="evidence" value="ECO:0007669"/>
    <property type="project" value="InterPro"/>
</dbReference>